<organism evidence="3">
    <name type="scientific">Castellaniella ginsengisoli</name>
    <dbReference type="NCBI Taxonomy" id="546114"/>
    <lineage>
        <taxon>Bacteria</taxon>
        <taxon>Pseudomonadati</taxon>
        <taxon>Pseudomonadota</taxon>
        <taxon>Betaproteobacteria</taxon>
        <taxon>Burkholderiales</taxon>
        <taxon>Alcaligenaceae</taxon>
        <taxon>Castellaniella</taxon>
    </lineage>
</organism>
<keyword evidence="1" id="KW-0472">Membrane</keyword>
<dbReference type="InterPro" id="IPR007896">
    <property type="entry name" value="BTP_bacteria"/>
</dbReference>
<feature type="domain" description="Chlorhexidine efflux transporter" evidence="2">
    <location>
        <begin position="102"/>
        <end position="164"/>
    </location>
</feature>
<dbReference type="AlphaFoldDB" id="A0AB39DAS2"/>
<evidence type="ECO:0000313" key="3">
    <source>
        <dbReference type="EMBL" id="XDJ51245.1"/>
    </source>
</evidence>
<sequence length="170" mass="19048">MLPVHGLAGTTPPDRIHAVTTPPQRTFSMQIHDRPLSERVFHALAFEILAIGISAPLAAWITGHDLFDMGVLTAVIATIAVVWNMLYNWLFDRLQARTGFERTYGVRVAHACGFEGGLIVIAIPFVAWWLDISLWHALVLDIGFVLFYLPYGFLFNLGYDKIRQNLIAAD</sequence>
<accession>A0AB39DAS2</accession>
<feature type="transmembrane region" description="Helical" evidence="1">
    <location>
        <begin position="40"/>
        <end position="61"/>
    </location>
</feature>
<feature type="transmembrane region" description="Helical" evidence="1">
    <location>
        <begin position="135"/>
        <end position="157"/>
    </location>
</feature>
<proteinExistence type="predicted"/>
<dbReference type="Pfam" id="PF05232">
    <property type="entry name" value="BTP"/>
    <property type="match status" value="2"/>
</dbReference>
<evidence type="ECO:0000259" key="2">
    <source>
        <dbReference type="Pfam" id="PF05232"/>
    </source>
</evidence>
<protein>
    <submittedName>
        <fullName evidence="3">Multidrug/biocide efflux PACE transporter</fullName>
    </submittedName>
</protein>
<dbReference type="InterPro" id="IPR058208">
    <property type="entry name" value="PACE"/>
</dbReference>
<feature type="transmembrane region" description="Helical" evidence="1">
    <location>
        <begin position="108"/>
        <end position="129"/>
    </location>
</feature>
<feature type="domain" description="Chlorhexidine efflux transporter" evidence="2">
    <location>
        <begin position="34"/>
        <end position="97"/>
    </location>
</feature>
<keyword evidence="1" id="KW-1133">Transmembrane helix</keyword>
<name>A0AB39DAS2_9BURK</name>
<dbReference type="NCBIfam" id="NF033664">
    <property type="entry name" value="PACE_transport"/>
    <property type="match status" value="1"/>
</dbReference>
<dbReference type="NCBIfam" id="NF033665">
    <property type="entry name" value="PACE_efflu_PCE"/>
    <property type="match status" value="1"/>
</dbReference>
<reference evidence="3" key="1">
    <citation type="submission" date="2024-05" db="EMBL/GenBank/DDBJ databases">
        <authorList>
            <person name="Luo Y.-C."/>
            <person name="Nicholds J."/>
            <person name="Mortimer T."/>
            <person name="Maboni G."/>
        </authorList>
    </citation>
    <scope>NUCLEOTIDE SEQUENCE</scope>
    <source>
        <strain evidence="3">151108</strain>
    </source>
</reference>
<keyword evidence="1" id="KW-0812">Transmembrane</keyword>
<dbReference type="RefSeq" id="WP_368647423.1">
    <property type="nucleotide sequence ID" value="NZ_CP158255.1"/>
</dbReference>
<gene>
    <name evidence="3" type="ORF">ABRZ09_05190</name>
</gene>
<dbReference type="EMBL" id="CP158255">
    <property type="protein sequence ID" value="XDJ51245.1"/>
    <property type="molecule type" value="Genomic_DNA"/>
</dbReference>
<feature type="transmembrane region" description="Helical" evidence="1">
    <location>
        <begin position="67"/>
        <end position="87"/>
    </location>
</feature>
<evidence type="ECO:0000256" key="1">
    <source>
        <dbReference type="SAM" id="Phobius"/>
    </source>
</evidence>